<feature type="compositionally biased region" description="Polar residues" evidence="2">
    <location>
        <begin position="522"/>
        <end position="540"/>
    </location>
</feature>
<feature type="compositionally biased region" description="Basic and acidic residues" evidence="2">
    <location>
        <begin position="541"/>
        <end position="550"/>
    </location>
</feature>
<proteinExistence type="predicted"/>
<protein>
    <submittedName>
        <fullName evidence="3">Uncharacterized protein</fullName>
    </submittedName>
</protein>
<reference evidence="3" key="1">
    <citation type="submission" date="2019-04" db="EMBL/GenBank/DDBJ databases">
        <title>Friends and foes A comparative genomics study of 23 Aspergillus species from section Flavi.</title>
        <authorList>
            <consortium name="DOE Joint Genome Institute"/>
            <person name="Kjaerbolling I."/>
            <person name="Vesth T."/>
            <person name="Frisvad J.C."/>
            <person name="Nybo J.L."/>
            <person name="Theobald S."/>
            <person name="Kildgaard S."/>
            <person name="Isbrandt T."/>
            <person name="Kuo A."/>
            <person name="Sato A."/>
            <person name="Lyhne E.K."/>
            <person name="Kogle M.E."/>
            <person name="Wiebenga A."/>
            <person name="Kun R.S."/>
            <person name="Lubbers R.J."/>
            <person name="Makela M.R."/>
            <person name="Barry K."/>
            <person name="Chovatia M."/>
            <person name="Clum A."/>
            <person name="Daum C."/>
            <person name="Haridas S."/>
            <person name="He G."/>
            <person name="LaButti K."/>
            <person name="Lipzen A."/>
            <person name="Mondo S."/>
            <person name="Riley R."/>
            <person name="Salamov A."/>
            <person name="Simmons B.A."/>
            <person name="Magnuson J.K."/>
            <person name="Henrissat B."/>
            <person name="Mortensen U.H."/>
            <person name="Larsen T.O."/>
            <person name="Devries R.P."/>
            <person name="Grigoriev I.V."/>
            <person name="Machida M."/>
            <person name="Baker S.E."/>
            <person name="Andersen M.R."/>
        </authorList>
    </citation>
    <scope>NUCLEOTIDE SEQUENCE</scope>
    <source>
        <strain evidence="3">CBS 117612</strain>
    </source>
</reference>
<sequence>MKTLQEELSQAKMLNDEYIEQKKEHATSVEKEQELLSEANKTIAAYAEEKERMEKELSQANETIAAYAKEKESHDRSEQIKQQVLDSTRWRHLRGIAEQQKRASVFLCQLFAQQQDRAKLLAKWSKDLSLHDLNTLDKQNMALQTYIHKHEQLMVYIDQQISAENTAFRPNLENDSEGYSLYLAAAEFLGKAGDLLIQAGQDYIKQQLAMERQRTKHNIEIVKMITEQYDDLDAVDINHGSMDAQKSGFSMQAMDTEEQDREEAKCPRQTIEEPRSAITSYCHDVSRHPGQHYGCDTEGQCVPGSERRTTSKDGENLGHEVHPGRDTGDSPTDNIVPTTTGQSVEMQPQDNVATTSDIAVNRNTLPSWDLGLKLSPPSPIPGVAMSPTNGAGTTDDPTDVPSEQTTQVTHPVEGTRFDNQQSAFSVGLDQRPIHLNPDAVADTNPTMGQPMQEFYIHPEDDNQPPSMGTENQLHCTNSQTDIPLPGEDNSMAEGRAEKKMETYPMEVADATMENLSDDILKQNSLPPATLTPQSVISTKTAIREDSEQPVKRKGRVSKVQNNKEKKGKEKEARKEGNGKEGKKNKKKEAKEKEAKEKEAKEKEAKEKEAKEKEEKNNSDNLKSEAARRITLRSGTMLKEYIKPKKPKKPKKPDKESKGPGVGVDPMEWDSRPSIDRDAKENPQGPHNSTSNSEDHQACGKPCAEAQQLPQSGNPFNLEGKLVAPINMTTTTEEGTSEEGTPSGEPQNEPFVREQGGDLKDLLHHSEAKRFSEQKLPTLPKEITDAETSHRVPPVVNGASSVDTHPGSSCVSGSSPEPKLTDTDQSLVEDQDTHSGELQRGNSIERPMVQRESSEVLRGSNQEEEMKDQPDDRLPGQEEGLPVAHMQVEKSDGGSPGPQGVGYHDQVPNIRDHEAPTEPKAGVPIKPDDSSTRKRRHGAVFTEVPNFSDWSLVRPYTEKDIRCDGEPDFKQIKLDEEKKCKSQERKHCS</sequence>
<gene>
    <name evidence="3" type="ORF">BDV24DRAFT_169422</name>
</gene>
<feature type="compositionally biased region" description="Basic and acidic residues" evidence="2">
    <location>
        <begin position="668"/>
        <end position="680"/>
    </location>
</feature>
<feature type="region of interest" description="Disordered" evidence="2">
    <location>
        <begin position="460"/>
        <end position="490"/>
    </location>
</feature>
<keyword evidence="1" id="KW-0175">Coiled coil</keyword>
<feature type="compositionally biased region" description="Polar residues" evidence="2">
    <location>
        <begin position="797"/>
        <end position="814"/>
    </location>
</feature>
<feature type="coiled-coil region" evidence="1">
    <location>
        <begin position="1"/>
        <end position="70"/>
    </location>
</feature>
<organism evidence="3">
    <name type="scientific">Aspergillus arachidicola</name>
    <dbReference type="NCBI Taxonomy" id="656916"/>
    <lineage>
        <taxon>Eukaryota</taxon>
        <taxon>Fungi</taxon>
        <taxon>Dikarya</taxon>
        <taxon>Ascomycota</taxon>
        <taxon>Pezizomycotina</taxon>
        <taxon>Eurotiomycetes</taxon>
        <taxon>Eurotiomycetidae</taxon>
        <taxon>Eurotiales</taxon>
        <taxon>Aspergillaceae</taxon>
        <taxon>Aspergillus</taxon>
        <taxon>Aspergillus subgen. Circumdati</taxon>
    </lineage>
</organism>
<feature type="compositionally biased region" description="Basic and acidic residues" evidence="2">
    <location>
        <begin position="561"/>
        <end position="581"/>
    </location>
</feature>
<feature type="compositionally biased region" description="Basic and acidic residues" evidence="2">
    <location>
        <begin position="305"/>
        <end position="328"/>
    </location>
</feature>
<feature type="region of interest" description="Disordered" evidence="2">
    <location>
        <begin position="297"/>
        <end position="332"/>
    </location>
</feature>
<dbReference type="Proteomes" id="UP000325558">
    <property type="component" value="Unassembled WGS sequence"/>
</dbReference>
<feature type="region of interest" description="Disordered" evidence="2">
    <location>
        <begin position="522"/>
        <end position="937"/>
    </location>
</feature>
<evidence type="ECO:0000256" key="1">
    <source>
        <dbReference type="SAM" id="Coils"/>
    </source>
</evidence>
<evidence type="ECO:0000256" key="2">
    <source>
        <dbReference type="SAM" id="MobiDB-lite"/>
    </source>
</evidence>
<name>A0A5N6XPY6_9EURO</name>
<dbReference type="EMBL" id="ML737225">
    <property type="protein sequence ID" value="KAE8335251.1"/>
    <property type="molecule type" value="Genomic_DNA"/>
</dbReference>
<dbReference type="AlphaFoldDB" id="A0A5N6XPY6"/>
<evidence type="ECO:0000313" key="3">
    <source>
        <dbReference type="EMBL" id="KAE8335251.1"/>
    </source>
</evidence>
<accession>A0A5N6XPY6</accession>
<feature type="compositionally biased region" description="Basic and acidic residues" evidence="2">
    <location>
        <begin position="588"/>
        <end position="627"/>
    </location>
</feature>
<feature type="compositionally biased region" description="Polar residues" evidence="2">
    <location>
        <begin position="463"/>
        <end position="481"/>
    </location>
</feature>
<feature type="compositionally biased region" description="Low complexity" evidence="2">
    <location>
        <begin position="728"/>
        <end position="745"/>
    </location>
</feature>
<feature type="compositionally biased region" description="Basic and acidic residues" evidence="2">
    <location>
        <begin position="866"/>
        <end position="875"/>
    </location>
</feature>
<feature type="compositionally biased region" description="Basic and acidic residues" evidence="2">
    <location>
        <begin position="750"/>
        <end position="772"/>
    </location>
</feature>